<dbReference type="SMART" id="SM01152">
    <property type="entry name" value="DUF167"/>
    <property type="match status" value="1"/>
</dbReference>
<feature type="region of interest" description="Disordered" evidence="2">
    <location>
        <begin position="99"/>
        <end position="123"/>
    </location>
</feature>
<name>G0ULE1_TRYCI</name>
<dbReference type="EMBL" id="HE575317">
    <property type="protein sequence ID" value="CCC90196.1"/>
    <property type="molecule type" value="Genomic_DNA"/>
</dbReference>
<reference evidence="3" key="1">
    <citation type="journal article" date="2012" name="Proc. Natl. Acad. Sci. U.S.A.">
        <title>Antigenic diversity is generated by distinct evolutionary mechanisms in African trypanosome species.</title>
        <authorList>
            <person name="Jackson A.P."/>
            <person name="Berry A."/>
            <person name="Aslett M."/>
            <person name="Allison H.C."/>
            <person name="Burton P."/>
            <person name="Vavrova-Anderson J."/>
            <person name="Brown R."/>
            <person name="Browne H."/>
            <person name="Corton N."/>
            <person name="Hauser H."/>
            <person name="Gamble J."/>
            <person name="Gilderthorp R."/>
            <person name="Marcello L."/>
            <person name="McQuillan J."/>
            <person name="Otto T.D."/>
            <person name="Quail M.A."/>
            <person name="Sanders M.J."/>
            <person name="van Tonder A."/>
            <person name="Ginger M.L."/>
            <person name="Field M.C."/>
            <person name="Barry J.D."/>
            <person name="Hertz-Fowler C."/>
            <person name="Berriman M."/>
        </authorList>
    </citation>
    <scope>NUCLEOTIDE SEQUENCE</scope>
    <source>
        <strain evidence="3">IL3000</strain>
    </source>
</reference>
<accession>G0ULE1</accession>
<evidence type="ECO:0000313" key="3">
    <source>
        <dbReference type="EMBL" id="CCC90196.1"/>
    </source>
</evidence>
<proteinExistence type="inferred from homology"/>
<dbReference type="Gene3D" id="3.30.1200.10">
    <property type="entry name" value="YggU-like"/>
    <property type="match status" value="1"/>
</dbReference>
<dbReference type="SUPFAM" id="SSF69786">
    <property type="entry name" value="YggU-like"/>
    <property type="match status" value="1"/>
</dbReference>
<sequence length="165" mass="18132">MKASSFIVQLRPGCFHLAVRAKPGARTTALAARPQIIDDALEVRVAAPPVDGKANTELICFMQALLEQQLSTLRKTQTQQKSCPATGEEDAYSYQHYANNNNKKEKVKKQSKKDPKAAVSQPNYADEKVRVTLVSGLTSRNKVLMVTFPGTEEDLLEALKSVDVS</sequence>
<comment type="similarity">
    <text evidence="1">Belongs to the UPF0235 family.</text>
</comment>
<organism evidence="3">
    <name type="scientific">Trypanosoma congolense (strain IL3000)</name>
    <dbReference type="NCBI Taxonomy" id="1068625"/>
    <lineage>
        <taxon>Eukaryota</taxon>
        <taxon>Discoba</taxon>
        <taxon>Euglenozoa</taxon>
        <taxon>Kinetoplastea</taxon>
        <taxon>Metakinetoplastina</taxon>
        <taxon>Trypanosomatida</taxon>
        <taxon>Trypanosomatidae</taxon>
        <taxon>Trypanosoma</taxon>
        <taxon>Nannomonas</taxon>
    </lineage>
</organism>
<dbReference type="PANTHER" id="PTHR13420">
    <property type="entry name" value="UPF0235 PROTEIN C15ORF40"/>
    <property type="match status" value="1"/>
</dbReference>
<protein>
    <submittedName>
        <fullName evidence="3">Uncharacterized protein</fullName>
    </submittedName>
</protein>
<evidence type="ECO:0000256" key="1">
    <source>
        <dbReference type="ARBA" id="ARBA00010364"/>
    </source>
</evidence>
<dbReference type="HAMAP" id="MF_00634">
    <property type="entry name" value="UPF0235"/>
    <property type="match status" value="1"/>
</dbReference>
<evidence type="ECO:0000256" key="2">
    <source>
        <dbReference type="SAM" id="MobiDB-lite"/>
    </source>
</evidence>
<dbReference type="NCBIfam" id="TIGR00251">
    <property type="entry name" value="DUF167 family protein"/>
    <property type="match status" value="1"/>
</dbReference>
<dbReference type="InterPro" id="IPR036591">
    <property type="entry name" value="YggU-like_sf"/>
</dbReference>
<dbReference type="PANTHER" id="PTHR13420:SF7">
    <property type="entry name" value="UPF0235 PROTEIN C15ORF40"/>
    <property type="match status" value="1"/>
</dbReference>
<dbReference type="Pfam" id="PF02594">
    <property type="entry name" value="DUF167"/>
    <property type="match status" value="1"/>
</dbReference>
<dbReference type="AlphaFoldDB" id="G0ULE1"/>
<dbReference type="InterPro" id="IPR003746">
    <property type="entry name" value="DUF167"/>
</dbReference>
<dbReference type="GO" id="GO:0005737">
    <property type="term" value="C:cytoplasm"/>
    <property type="evidence" value="ECO:0007669"/>
    <property type="project" value="TreeGrafter"/>
</dbReference>
<gene>
    <name evidence="3" type="ORF">TCIL3000_4_2890</name>
</gene>
<dbReference type="VEuPathDB" id="TriTrypDB:TcIL3000_4_2890"/>